<evidence type="ECO:0000256" key="2">
    <source>
        <dbReference type="SAM" id="MobiDB-lite"/>
    </source>
</evidence>
<keyword evidence="3" id="KW-0378">Hydrolase</keyword>
<reference evidence="3 4" key="1">
    <citation type="submission" date="2018-10" db="EMBL/GenBank/DDBJ databases">
        <title>Fifty Aureobasidium pullulans genomes reveal a recombining polyextremotolerant generalist.</title>
        <authorList>
            <person name="Gostincar C."/>
            <person name="Turk M."/>
            <person name="Zajc J."/>
            <person name="Gunde-Cimerman N."/>
        </authorList>
    </citation>
    <scope>NUCLEOTIDE SEQUENCE [LARGE SCALE GENOMIC DNA]</scope>
    <source>
        <strain evidence="3 4">EXF-1645</strain>
    </source>
</reference>
<dbReference type="GO" id="GO:0008422">
    <property type="term" value="F:beta-glucosidase activity"/>
    <property type="evidence" value="ECO:0007669"/>
    <property type="project" value="TreeGrafter"/>
</dbReference>
<gene>
    <name evidence="3" type="ORF">D6C78_01458</name>
</gene>
<sequence>MQLDPEQLKNMHPDKTKNMPAEQRAAMQQSFIQLQQKIQMEALKRAQSSTNQPQKAQDGQQQGQQAQQVKVQQQRARLAAFIQETEATYRKGPPQDVTEGSLNESVQKLQGCRDMIVKLDKMLPTAMTFVNDRIVRSICLERAKLLGEMSMDESLTPLIDTKSYTTWGKWNPTANATATDTADPCGNAAWTELWRMANPANFTQEAASALYSTTVEPTPVPTEELVLPPRDYFGPTDCYNFPPGFEFGVASSASQIEGATAEEGKGPSLMDILVQDDRPKDYVTNEHYYTYKQDIERVAAMGVKYFSFSIAWTRILPFALPGTPVNQQAIQHYDDVINYIIEKGIAPEVTLLHFDTPLQFYGSIENVTALLAETEIGYVNGGYQNETLPDAFVNYAKLVMTHYADRVPVWYTFNEPLLYSANGKSIDHVIKSHARVSHFYKEELKDHFNSFQLGPFCNPIFLGEDYPESYKMTITDYVPLSQQDLEYMNGTADFLGIDPYTATVIAPPEPGSIDSIKACASNSSAGLRPYCVNQTTTDIFGWNIGYRSQSYVYITPTYLRLYLNYLHNTFRTPVVLTEFGFPVLAEADKENLSDQLFDSPRSVYYLSFMSEVLKAIWEDGVQVLGAFAWSFADDWEFGDYDQHFGIQTVNRTTQERNYKKSFFDLVDFMKVRGVE</sequence>
<dbReference type="PANTHER" id="PTHR10353">
    <property type="entry name" value="GLYCOSYL HYDROLASE"/>
    <property type="match status" value="1"/>
</dbReference>
<evidence type="ECO:0000313" key="3">
    <source>
        <dbReference type="EMBL" id="TIA41936.1"/>
    </source>
</evidence>
<dbReference type="AlphaFoldDB" id="A0A4T0C3C2"/>
<feature type="compositionally biased region" description="Low complexity" evidence="2">
    <location>
        <begin position="52"/>
        <end position="69"/>
    </location>
</feature>
<feature type="region of interest" description="Disordered" evidence="2">
    <location>
        <begin position="1"/>
        <end position="69"/>
    </location>
</feature>
<dbReference type="GO" id="GO:0005975">
    <property type="term" value="P:carbohydrate metabolic process"/>
    <property type="evidence" value="ECO:0007669"/>
    <property type="project" value="InterPro"/>
</dbReference>
<dbReference type="SUPFAM" id="SSF51445">
    <property type="entry name" value="(Trans)glycosidases"/>
    <property type="match status" value="1"/>
</dbReference>
<comment type="caution">
    <text evidence="3">The sequence shown here is derived from an EMBL/GenBank/DDBJ whole genome shotgun (WGS) entry which is preliminary data.</text>
</comment>
<evidence type="ECO:0000256" key="1">
    <source>
        <dbReference type="RuleBase" id="RU003690"/>
    </source>
</evidence>
<feature type="compositionally biased region" description="Basic and acidic residues" evidence="2">
    <location>
        <begin position="1"/>
        <end position="17"/>
    </location>
</feature>
<comment type="similarity">
    <text evidence="1">Belongs to the glycosyl hydrolase 1 family.</text>
</comment>
<evidence type="ECO:0000313" key="4">
    <source>
        <dbReference type="Proteomes" id="UP000308724"/>
    </source>
</evidence>
<dbReference type="Proteomes" id="UP000308724">
    <property type="component" value="Unassembled WGS sequence"/>
</dbReference>
<dbReference type="Gene3D" id="3.20.20.80">
    <property type="entry name" value="Glycosidases"/>
    <property type="match status" value="2"/>
</dbReference>
<accession>A0A4T0C3C2</accession>
<proteinExistence type="inferred from homology"/>
<dbReference type="EMBL" id="QZBZ01000015">
    <property type="protein sequence ID" value="TIA41936.1"/>
    <property type="molecule type" value="Genomic_DNA"/>
</dbReference>
<organism evidence="3 4">
    <name type="scientific">Aureobasidium pullulans</name>
    <name type="common">Black yeast</name>
    <name type="synonym">Pullularia pullulans</name>
    <dbReference type="NCBI Taxonomy" id="5580"/>
    <lineage>
        <taxon>Eukaryota</taxon>
        <taxon>Fungi</taxon>
        <taxon>Dikarya</taxon>
        <taxon>Ascomycota</taxon>
        <taxon>Pezizomycotina</taxon>
        <taxon>Dothideomycetes</taxon>
        <taxon>Dothideomycetidae</taxon>
        <taxon>Dothideales</taxon>
        <taxon>Saccotheciaceae</taxon>
        <taxon>Aureobasidium</taxon>
    </lineage>
</organism>
<feature type="compositionally biased region" description="Low complexity" evidence="2">
    <location>
        <begin position="28"/>
        <end position="39"/>
    </location>
</feature>
<protein>
    <submittedName>
        <fullName evidence="3">Glycoside hydrolase</fullName>
    </submittedName>
</protein>
<name>A0A4T0C3C2_AURPU</name>
<dbReference type="InterPro" id="IPR001360">
    <property type="entry name" value="Glyco_hydro_1"/>
</dbReference>
<dbReference type="Pfam" id="PF00232">
    <property type="entry name" value="Glyco_hydro_1"/>
    <property type="match status" value="2"/>
</dbReference>
<dbReference type="InterPro" id="IPR017853">
    <property type="entry name" value="GH"/>
</dbReference>
<dbReference type="PANTHER" id="PTHR10353:SF53">
    <property type="entry name" value="BETA-1,4-GLUCOSIDASE (EUROFUNG)"/>
    <property type="match status" value="1"/>
</dbReference>